<keyword evidence="2" id="KW-0645">Protease</keyword>
<reference evidence="6" key="1">
    <citation type="submission" date="2013-02" db="EMBL/GenBank/DDBJ databases">
        <authorList>
            <consortium name="The Broad Institute Genome Sequencing Platform"/>
            <person name="Cuomo C."/>
            <person name="Becnel J."/>
            <person name="Sanscrainte N."/>
            <person name="Walker B."/>
            <person name="Young S.K."/>
            <person name="Zeng Q."/>
            <person name="Gargeya S."/>
            <person name="Fitzgerald M."/>
            <person name="Haas B."/>
            <person name="Abouelleil A."/>
            <person name="Alvarado L."/>
            <person name="Arachchi H.M."/>
            <person name="Berlin A.M."/>
            <person name="Chapman S.B."/>
            <person name="Dewar J."/>
            <person name="Goldberg J."/>
            <person name="Griggs A."/>
            <person name="Gujja S."/>
            <person name="Hansen M."/>
            <person name="Howarth C."/>
            <person name="Imamovic A."/>
            <person name="Larimer J."/>
            <person name="McCowan C."/>
            <person name="Murphy C."/>
            <person name="Neiman D."/>
            <person name="Pearson M."/>
            <person name="Priest M."/>
            <person name="Roberts A."/>
            <person name="Saif S."/>
            <person name="Shea T."/>
            <person name="Sisk P."/>
            <person name="Sykes S."/>
            <person name="Wortman J."/>
            <person name="Nusbaum C."/>
            <person name="Birren B."/>
        </authorList>
    </citation>
    <scope>NUCLEOTIDE SEQUENCE [LARGE SCALE GENOMIC DNA]</scope>
    <source>
        <strain evidence="6">PRA339</strain>
    </source>
</reference>
<dbReference type="HOGENOM" id="CLU_532737_0_0_1"/>
<dbReference type="Proteomes" id="UP000030655">
    <property type="component" value="Unassembled WGS sequence"/>
</dbReference>
<dbReference type="GO" id="GO:0006508">
    <property type="term" value="P:proteolysis"/>
    <property type="evidence" value="ECO:0007669"/>
    <property type="project" value="UniProtKB-KW"/>
</dbReference>
<dbReference type="Pfam" id="PF08284">
    <property type="entry name" value="RVP_2"/>
    <property type="match status" value="1"/>
</dbReference>
<comment type="similarity">
    <text evidence="1">Belongs to the DDI1 family.</text>
</comment>
<name>A0A059EY77_9MICR</name>
<dbReference type="OrthoDB" id="5597136at2759"/>
<evidence type="ECO:0000256" key="1">
    <source>
        <dbReference type="ARBA" id="ARBA00009136"/>
    </source>
</evidence>
<dbReference type="EMBL" id="KK365239">
    <property type="protein sequence ID" value="KCZ79694.1"/>
    <property type="molecule type" value="Genomic_DNA"/>
</dbReference>
<evidence type="ECO:0000313" key="5">
    <source>
        <dbReference type="EMBL" id="KCZ79694.1"/>
    </source>
</evidence>
<protein>
    <recommendedName>
        <fullName evidence="7">Retrotransposon gag domain-containing protein</fullName>
    </recommendedName>
</protein>
<dbReference type="PANTHER" id="PTHR12917:SF1">
    <property type="entry name" value="AT13091P"/>
    <property type="match status" value="1"/>
</dbReference>
<accession>A0A059EY77</accession>
<dbReference type="CDD" id="cd00303">
    <property type="entry name" value="retropepsin_like"/>
    <property type="match status" value="1"/>
</dbReference>
<dbReference type="InterPro" id="IPR001969">
    <property type="entry name" value="Aspartic_peptidase_AS"/>
</dbReference>
<dbReference type="GO" id="GO:0004190">
    <property type="term" value="F:aspartic-type endopeptidase activity"/>
    <property type="evidence" value="ECO:0007669"/>
    <property type="project" value="UniProtKB-KW"/>
</dbReference>
<dbReference type="PROSITE" id="PS00141">
    <property type="entry name" value="ASP_PROTEASE"/>
    <property type="match status" value="1"/>
</dbReference>
<dbReference type="Gene3D" id="2.40.70.10">
    <property type="entry name" value="Acid Proteases"/>
    <property type="match status" value="1"/>
</dbReference>
<dbReference type="PANTHER" id="PTHR12917">
    <property type="entry name" value="ASPARTYL PROTEASE DDI-RELATED"/>
    <property type="match status" value="1"/>
</dbReference>
<evidence type="ECO:0000256" key="3">
    <source>
        <dbReference type="ARBA" id="ARBA00022750"/>
    </source>
</evidence>
<dbReference type="SUPFAM" id="SSF50630">
    <property type="entry name" value="Acid proteases"/>
    <property type="match status" value="1"/>
</dbReference>
<feature type="non-terminal residue" evidence="5">
    <location>
        <position position="512"/>
    </location>
</feature>
<dbReference type="InterPro" id="IPR021109">
    <property type="entry name" value="Peptidase_aspartic_dom_sf"/>
</dbReference>
<sequence>MVKRKVFLNCFNIDNTDFGDIGGDTIIKDIMEKKPLENKRDANNLSMDYQQIQYLLKKITINEKIFKEFSGSKGEDPQEYLNQFELYKEEWSDEKLLIAIRSSLKGRPLKWYEAMHNEEIKCWNSFTVKFKANFLRKSEEKEDVNFDLVKMLIEGPKNLRFCDYLYELKIKNKNVNISIDQIKKRLLQHLPYFIHDSFLNCKTWEEIFETTEKFSYKISKFSKKHLIPRDHFKEINISSKEMTENKKSNISCFLCNGAHFASKCPNKISKEKETQKDFQTVKGNRNKKDENKTKVNVLKTKDQEKLITIKEEPMKYVKIQIIKNIYLALIDTGASNSFISDSIIKKENINVDPVDYEVITAIDKHKMQGVLDCVLQYDKVAVDTEFLVLQDSFEDVILGINFFESNKAKIDIERNVLRLGKAEIPLITKNEKHTKANYIEDTNTLLSIIPKQKCENNFNLENTYSVKNNLSAVKNDFIEKQNILKKEILTETDDKFYIKEFNKNEKDKIYAK</sequence>
<organism evidence="5 6">
    <name type="scientific">Anncaliia algerae PRA339</name>
    <dbReference type="NCBI Taxonomy" id="1288291"/>
    <lineage>
        <taxon>Eukaryota</taxon>
        <taxon>Fungi</taxon>
        <taxon>Fungi incertae sedis</taxon>
        <taxon>Microsporidia</taxon>
        <taxon>Tubulinosematoidea</taxon>
        <taxon>Tubulinosematidae</taxon>
        <taxon>Anncaliia</taxon>
    </lineage>
</organism>
<keyword evidence="4" id="KW-0378">Hydrolase</keyword>
<evidence type="ECO:0000256" key="4">
    <source>
        <dbReference type="ARBA" id="ARBA00022801"/>
    </source>
</evidence>
<keyword evidence="3" id="KW-0064">Aspartyl protease</keyword>
<keyword evidence="6" id="KW-1185">Reference proteome</keyword>
<evidence type="ECO:0000313" key="6">
    <source>
        <dbReference type="Proteomes" id="UP000030655"/>
    </source>
</evidence>
<reference evidence="5 6" key="2">
    <citation type="submission" date="2014-03" db="EMBL/GenBank/DDBJ databases">
        <title>The Genome Sequence of Anncaliia algerae insect isolate PRA339.</title>
        <authorList>
            <consortium name="The Broad Institute Genome Sequencing Platform"/>
            <consortium name="The Broad Institute Genome Sequencing Center for Infectious Disease"/>
            <person name="Cuomo C."/>
            <person name="Becnel J."/>
            <person name="Sanscrainte N."/>
            <person name="Walker B."/>
            <person name="Young S.K."/>
            <person name="Zeng Q."/>
            <person name="Gargeya S."/>
            <person name="Fitzgerald M."/>
            <person name="Haas B."/>
            <person name="Abouelleil A."/>
            <person name="Alvarado L."/>
            <person name="Arachchi H.M."/>
            <person name="Berlin A.M."/>
            <person name="Chapman S.B."/>
            <person name="Dewar J."/>
            <person name="Goldberg J."/>
            <person name="Griggs A."/>
            <person name="Gujja S."/>
            <person name="Hansen M."/>
            <person name="Howarth C."/>
            <person name="Imamovic A."/>
            <person name="Larimer J."/>
            <person name="McCowan C."/>
            <person name="Murphy C."/>
            <person name="Neiman D."/>
            <person name="Pearson M."/>
            <person name="Priest M."/>
            <person name="Roberts A."/>
            <person name="Saif S."/>
            <person name="Shea T."/>
            <person name="Sisk P."/>
            <person name="Sykes S."/>
            <person name="Wortman J."/>
            <person name="Nusbaum C."/>
            <person name="Birren B."/>
        </authorList>
    </citation>
    <scope>NUCLEOTIDE SEQUENCE [LARGE SCALE GENOMIC DNA]</scope>
    <source>
        <strain evidence="5 6">PRA339</strain>
    </source>
</reference>
<dbReference type="AlphaFoldDB" id="A0A059EY77"/>
<proteinExistence type="inferred from homology"/>
<evidence type="ECO:0008006" key="7">
    <source>
        <dbReference type="Google" id="ProtNLM"/>
    </source>
</evidence>
<gene>
    <name evidence="5" type="ORF">H312_02919</name>
</gene>
<dbReference type="VEuPathDB" id="MicrosporidiaDB:H312_02919"/>
<evidence type="ECO:0000256" key="2">
    <source>
        <dbReference type="ARBA" id="ARBA00022670"/>
    </source>
</evidence>